<evidence type="ECO:0000313" key="3">
    <source>
        <dbReference type="EMBL" id="KAF9887061.1"/>
    </source>
</evidence>
<sequence>MVDLRQLLTAALSAIADPNPNDPILQCLDHDREAHGDLLLNTPDKAIQLADAKLRVFPFKNVKTCWRRMYTDATIAKACLTIRDNCGLLPRDRASIDKDDEVSDTSQLINILSGNSTHGKDTLTISPNAAWLSPTIHLLDRALIMTGAPERETLIESLLSALQQATQAQMPTPEPADSDTHDSNNHEDSGYAHPAAKRRKLSPPLFPPCTIPHPELKYPIPQISAPSFDAIEHHIQTLKTPLVITDAVEHWPAMSTRPWSSRDYWLDRTFGGRRLVPVEIGRSYTDEDWGQQIMEFGKFIDTYIWRGEPPTRNDDNGAHDDADQTGYMAQHDLISQIPALRKDICVPDYCYINPPGPEPGTPVFVKKRREEEEKRKERKRDLGDLQAEFPNSDQGTCPKDDGSELGLPNEPIINTWIGPSWTISPLHHDPYHNILVQVVGAKYLRLYSPLTPPSQIYPRGMETVGSSDGHDGGSKSHLGASGSDEKPQPIDMSNTSQVDVAAIELSPAESEQWNSMWPGFAEAEYVETVLKEGDCLYIPVGWWHYVRGLKAGISVSFWWE</sequence>
<reference evidence="3" key="2">
    <citation type="submission" date="2020-02" db="EMBL/GenBank/DDBJ databases">
        <authorList>
            <person name="Gilchrist C.L.M."/>
            <person name="Chooi Y.-H."/>
        </authorList>
    </citation>
    <scope>NUCLEOTIDE SEQUENCE</scope>
    <source>
        <strain evidence="3">MST-FP2251</strain>
    </source>
</reference>
<protein>
    <recommendedName>
        <fullName evidence="2">JmjC domain-containing protein</fullName>
    </recommendedName>
</protein>
<dbReference type="PANTHER" id="PTHR12461">
    <property type="entry name" value="HYPOXIA-INDUCIBLE FACTOR 1 ALPHA INHIBITOR-RELATED"/>
    <property type="match status" value="1"/>
</dbReference>
<proteinExistence type="predicted"/>
<dbReference type="SUPFAM" id="SSF51197">
    <property type="entry name" value="Clavaminate synthase-like"/>
    <property type="match status" value="1"/>
</dbReference>
<dbReference type="EMBL" id="VCAU01000067">
    <property type="protein sequence ID" value="KAF9887061.1"/>
    <property type="molecule type" value="Genomic_DNA"/>
</dbReference>
<feature type="region of interest" description="Disordered" evidence="1">
    <location>
        <begin position="360"/>
        <end position="406"/>
    </location>
</feature>
<dbReference type="PANTHER" id="PTHR12461:SF101">
    <property type="entry name" value="TRNA WYBUTOSINE-SYNTHESIZING PROTEIN 4"/>
    <property type="match status" value="1"/>
</dbReference>
<feature type="domain" description="JmjC" evidence="2">
    <location>
        <begin position="369"/>
        <end position="560"/>
    </location>
</feature>
<gene>
    <name evidence="3" type="ORF">FE257_010555</name>
</gene>
<dbReference type="PROSITE" id="PS51184">
    <property type="entry name" value="JMJC"/>
    <property type="match status" value="1"/>
</dbReference>
<feature type="region of interest" description="Disordered" evidence="1">
    <location>
        <begin position="457"/>
        <end position="492"/>
    </location>
</feature>
<feature type="region of interest" description="Disordered" evidence="1">
    <location>
        <begin position="164"/>
        <end position="204"/>
    </location>
</feature>
<feature type="compositionally biased region" description="Basic and acidic residues" evidence="1">
    <location>
        <begin position="368"/>
        <end position="383"/>
    </location>
</feature>
<dbReference type="InterPro" id="IPR041667">
    <property type="entry name" value="Cupin_8"/>
</dbReference>
<accession>A0AAD4CIA1</accession>
<organism evidence="3 4">
    <name type="scientific">Aspergillus nanangensis</name>
    <dbReference type="NCBI Taxonomy" id="2582783"/>
    <lineage>
        <taxon>Eukaryota</taxon>
        <taxon>Fungi</taxon>
        <taxon>Dikarya</taxon>
        <taxon>Ascomycota</taxon>
        <taxon>Pezizomycotina</taxon>
        <taxon>Eurotiomycetes</taxon>
        <taxon>Eurotiomycetidae</taxon>
        <taxon>Eurotiales</taxon>
        <taxon>Aspergillaceae</taxon>
        <taxon>Aspergillus</taxon>
        <taxon>Aspergillus subgen. Circumdati</taxon>
    </lineage>
</organism>
<dbReference type="InterPro" id="IPR003347">
    <property type="entry name" value="JmjC_dom"/>
</dbReference>
<reference evidence="3" key="1">
    <citation type="journal article" date="2019" name="Beilstein J. Org. Chem.">
        <title>Nanangenines: drimane sesquiterpenoids as the dominant metabolite cohort of a novel Australian fungus, Aspergillus nanangensis.</title>
        <authorList>
            <person name="Lacey H.J."/>
            <person name="Gilchrist C.L.M."/>
            <person name="Crombie A."/>
            <person name="Kalaitzis J.A."/>
            <person name="Vuong D."/>
            <person name="Rutledge P.J."/>
            <person name="Turner P."/>
            <person name="Pitt J.I."/>
            <person name="Lacey E."/>
            <person name="Chooi Y.H."/>
            <person name="Piggott A.M."/>
        </authorList>
    </citation>
    <scope>NUCLEOTIDE SEQUENCE</scope>
    <source>
        <strain evidence="3">MST-FP2251</strain>
    </source>
</reference>
<keyword evidence="4" id="KW-1185">Reference proteome</keyword>
<dbReference type="Pfam" id="PF13621">
    <property type="entry name" value="Cupin_8"/>
    <property type="match status" value="1"/>
</dbReference>
<evidence type="ECO:0000313" key="4">
    <source>
        <dbReference type="Proteomes" id="UP001194746"/>
    </source>
</evidence>
<evidence type="ECO:0000259" key="2">
    <source>
        <dbReference type="PROSITE" id="PS51184"/>
    </source>
</evidence>
<feature type="compositionally biased region" description="Basic and acidic residues" evidence="1">
    <location>
        <begin position="178"/>
        <end position="190"/>
    </location>
</feature>
<dbReference type="Gene3D" id="2.60.120.650">
    <property type="entry name" value="Cupin"/>
    <property type="match status" value="1"/>
</dbReference>
<comment type="caution">
    <text evidence="3">The sequence shown here is derived from an EMBL/GenBank/DDBJ whole genome shotgun (WGS) entry which is preliminary data.</text>
</comment>
<dbReference type="AlphaFoldDB" id="A0AAD4CIA1"/>
<evidence type="ECO:0000256" key="1">
    <source>
        <dbReference type="SAM" id="MobiDB-lite"/>
    </source>
</evidence>
<dbReference type="Proteomes" id="UP001194746">
    <property type="component" value="Unassembled WGS sequence"/>
</dbReference>
<name>A0AAD4CIA1_ASPNN</name>